<proteinExistence type="inferred from homology"/>
<dbReference type="EMBL" id="LGAP01000030">
    <property type="protein sequence ID" value="KOF14010.1"/>
    <property type="molecule type" value="Genomic_DNA"/>
</dbReference>
<evidence type="ECO:0000259" key="5">
    <source>
        <dbReference type="SMART" id="SM00062"/>
    </source>
</evidence>
<dbReference type="PATRIC" id="fig|106592.7.peg.4818"/>
<dbReference type="Pfam" id="PF00497">
    <property type="entry name" value="SBP_bac_3"/>
    <property type="match status" value="1"/>
</dbReference>
<feature type="signal peptide" evidence="4">
    <location>
        <begin position="1"/>
        <end position="24"/>
    </location>
</feature>
<dbReference type="RefSeq" id="WP_053252173.1">
    <property type="nucleotide sequence ID" value="NZ_LGAP01000030.1"/>
</dbReference>
<dbReference type="Gene3D" id="3.40.190.10">
    <property type="entry name" value="Periplasmic binding protein-like II"/>
    <property type="match status" value="2"/>
</dbReference>
<evidence type="ECO:0000313" key="7">
    <source>
        <dbReference type="Proteomes" id="UP000037425"/>
    </source>
</evidence>
<protein>
    <submittedName>
        <fullName evidence="6">Amino acid ABC transporter substrate-binding protein</fullName>
    </submittedName>
</protein>
<dbReference type="Proteomes" id="UP000037425">
    <property type="component" value="Unassembled WGS sequence"/>
</dbReference>
<comment type="similarity">
    <text evidence="1">Belongs to the bacterial solute-binding protein 3 family.</text>
</comment>
<keyword evidence="2" id="KW-0813">Transport</keyword>
<evidence type="ECO:0000256" key="4">
    <source>
        <dbReference type="SAM" id="SignalP"/>
    </source>
</evidence>
<dbReference type="InterPro" id="IPR001638">
    <property type="entry name" value="Solute-binding_3/MltF_N"/>
</dbReference>
<comment type="caution">
    <text evidence="6">The sequence shown here is derived from an EMBL/GenBank/DDBJ whole genome shotgun (WGS) entry which is preliminary data.</text>
</comment>
<evidence type="ECO:0000256" key="3">
    <source>
        <dbReference type="ARBA" id="ARBA00022729"/>
    </source>
</evidence>
<evidence type="ECO:0000256" key="1">
    <source>
        <dbReference type="ARBA" id="ARBA00010333"/>
    </source>
</evidence>
<gene>
    <name evidence="6" type="ORF">AC244_28455</name>
</gene>
<evidence type="ECO:0000313" key="6">
    <source>
        <dbReference type="EMBL" id="KOF14010.1"/>
    </source>
</evidence>
<reference evidence="7" key="1">
    <citation type="submission" date="2015-07" db="EMBL/GenBank/DDBJ databases">
        <title>Whole genome sequence of an Ensifer adhaerens strain isolated from a cave pool in the Wind Cave National Park.</title>
        <authorList>
            <person name="Eng W.W.H."/>
            <person name="Gan H.M."/>
            <person name="Barton H.A."/>
            <person name="Savka M.A."/>
        </authorList>
    </citation>
    <scope>NUCLEOTIDE SEQUENCE [LARGE SCALE GENOMIC DNA]</scope>
    <source>
        <strain evidence="7">SD006</strain>
    </source>
</reference>
<keyword evidence="3 4" id="KW-0732">Signal</keyword>
<accession>A0A0L8BHG8</accession>
<dbReference type="InterPro" id="IPR051455">
    <property type="entry name" value="Bact_solute-bind_prot3"/>
</dbReference>
<dbReference type="GO" id="GO:0006865">
    <property type="term" value="P:amino acid transport"/>
    <property type="evidence" value="ECO:0007669"/>
    <property type="project" value="TreeGrafter"/>
</dbReference>
<dbReference type="PANTHER" id="PTHR30085">
    <property type="entry name" value="AMINO ACID ABC TRANSPORTER PERMEASE"/>
    <property type="match status" value="1"/>
</dbReference>
<feature type="chain" id="PRO_5005581237" evidence="4">
    <location>
        <begin position="25"/>
        <end position="279"/>
    </location>
</feature>
<evidence type="ECO:0000256" key="2">
    <source>
        <dbReference type="ARBA" id="ARBA00022448"/>
    </source>
</evidence>
<dbReference type="GO" id="GO:0030288">
    <property type="term" value="C:outer membrane-bounded periplasmic space"/>
    <property type="evidence" value="ECO:0007669"/>
    <property type="project" value="TreeGrafter"/>
</dbReference>
<dbReference type="AlphaFoldDB" id="A0A0L8BHG8"/>
<feature type="domain" description="Solute-binding protein family 3/N-terminal" evidence="5">
    <location>
        <begin position="35"/>
        <end position="258"/>
    </location>
</feature>
<name>A0A0L8BHG8_ENSAD</name>
<dbReference type="PANTHER" id="PTHR30085:SF6">
    <property type="entry name" value="ABC TRANSPORTER GLUTAMINE-BINDING PROTEIN GLNH"/>
    <property type="match status" value="1"/>
</dbReference>
<dbReference type="OrthoDB" id="6192933at2"/>
<dbReference type="GO" id="GO:0005576">
    <property type="term" value="C:extracellular region"/>
    <property type="evidence" value="ECO:0007669"/>
    <property type="project" value="TreeGrafter"/>
</dbReference>
<organism evidence="6 7">
    <name type="scientific">Ensifer adhaerens</name>
    <name type="common">Sinorhizobium morelense</name>
    <dbReference type="NCBI Taxonomy" id="106592"/>
    <lineage>
        <taxon>Bacteria</taxon>
        <taxon>Pseudomonadati</taxon>
        <taxon>Pseudomonadota</taxon>
        <taxon>Alphaproteobacteria</taxon>
        <taxon>Hyphomicrobiales</taxon>
        <taxon>Rhizobiaceae</taxon>
        <taxon>Sinorhizobium/Ensifer group</taxon>
        <taxon>Ensifer</taxon>
    </lineage>
</organism>
<dbReference type="SMART" id="SM00062">
    <property type="entry name" value="PBPb"/>
    <property type="match status" value="1"/>
</dbReference>
<sequence length="279" mass="30385">MKLKLFLVAALFAAAASHTTIASAGQLDDIKAAGALNCGVLTNSPPLGFQDPNTREPSGYEIDLCGMFAEYIGVKPKLTPVSPQTRMAELTQGRVDILASLLSYSKERAEQVDFSGAYIAEDFNFVVLDASDIKSVDDLSDQRIGLVKGSVLIPLTEKRLPDARVLSFETSAASFLALQQGKVKATVYRYSEGKAVQRNAGDDIKGLRFLDEPLLSMPSGFAFRKGSPELVKAADEFLASIEKNGEGQKLYDKWLGKDSDLKATRKFDFGKPQKTWFAN</sequence>
<dbReference type="SUPFAM" id="SSF53850">
    <property type="entry name" value="Periplasmic binding protein-like II"/>
    <property type="match status" value="1"/>
</dbReference>